<evidence type="ECO:0000256" key="4">
    <source>
        <dbReference type="ARBA" id="ARBA00022691"/>
    </source>
</evidence>
<sequence length="890" mass="100142">MTNQSTVTGKKRGRKSKDPDLPPRKLEKPVVIRDIEDTSGSSEVTKQDSVVPSYKGKGKEPMTAEKKKRKPRSTTPKNKSGCPAAVGRVVVSKRKRKVEEEEGEVKDLEIPEGELEEDINEEEIENEDEIVGKIERKIAKKRSSKSVCRLIGPPVPSDEARRQWPNRYLVNEGDEDHVRAARHYYNAEVDGVIYDLNDCCLIQAAKGEEDYIGRIVEFFETAKNKAYICVEWFFRGVDTAIHRAHPDLIEAGQMDPKLVFASNSSDVNPLDCIVSKITVVRSPSASQVLECDFFYEMSYMEDLCTFENIPTGDTQDAIKRSSKMVDKDCGSEVLTLLDLYAGCGGMSTGLCMGAAANKVKLVARWAVDYNEDACLSLGHNHPETEVRNEKAEDFLQLLKEWEKLCGSFSLLGTEFSKTKMTIESGEDGLADDPQRCPPDDQGEYEVEKIIDICYGDPNWTGKPKELYYKVVWKGWGSDHDTWEPASGLKKCEESIEDFIKQGYKSHILPLPGSVDVICGGPPCQGISGYNRFRDAARPLNDEKNYQLIVFMDIIKYLRPKFVLMENVVDILKFSKGYLGRYAMGRLAAMQYQTRLGLLVAGSYGLPQYRQRAFLWGAQLTETLPQFPVPTHKVISRGSTPKEFEKNLVLGDDTKLLKALVLEDAISDLPEIKTDETRNEMEYDEGPKTSFQRKIRLPKHVLMGSVPPKSVQSMIPKLYDHRPLKLSDDDNLRVRMIPQRKGANFRDLPGVIVDENNKAMIDPNVERDYIRPGTPLVPEYAIKFVKGKSKKPFGRLWDDEVVNTVVTRAEPHNQAILHPHQNRVMSIRENARLQGFPDFYQLFGTVKQRYMQVGNAVAVPVSKALGFCLANAVQGISDGGQIVELPPSFSS</sequence>
<dbReference type="EMBL" id="JAJJMA010175296">
    <property type="protein sequence ID" value="MCL7037112.1"/>
    <property type="molecule type" value="Genomic_DNA"/>
</dbReference>
<dbReference type="Proteomes" id="UP001177140">
    <property type="component" value="Unassembled WGS sequence"/>
</dbReference>
<evidence type="ECO:0000256" key="9">
    <source>
        <dbReference type="RuleBase" id="RU000416"/>
    </source>
</evidence>
<dbReference type="SUPFAM" id="SSF53335">
    <property type="entry name" value="S-adenosyl-L-methionine-dependent methyltransferases"/>
    <property type="match status" value="1"/>
</dbReference>
<evidence type="ECO:0000313" key="14">
    <source>
        <dbReference type="EMBL" id="MCL7037112.1"/>
    </source>
</evidence>
<keyword evidence="3 8" id="KW-0808">Transferase</keyword>
<comment type="subcellular location">
    <subcellularLocation>
        <location evidence="1">Nucleus</location>
    </subcellularLocation>
</comment>
<dbReference type="PANTHER" id="PTHR10629">
    <property type="entry name" value="CYTOSINE-SPECIFIC METHYLTRANSFERASE"/>
    <property type="match status" value="1"/>
</dbReference>
<evidence type="ECO:0000313" key="15">
    <source>
        <dbReference type="Proteomes" id="UP001177140"/>
    </source>
</evidence>
<dbReference type="InterPro" id="IPR029063">
    <property type="entry name" value="SAM-dependent_MTases_sf"/>
</dbReference>
<dbReference type="GO" id="GO:0003677">
    <property type="term" value="F:DNA binding"/>
    <property type="evidence" value="ECO:0007669"/>
    <property type="project" value="UniProtKB-KW"/>
</dbReference>
<dbReference type="GO" id="GO:0005634">
    <property type="term" value="C:nucleus"/>
    <property type="evidence" value="ECO:0007669"/>
    <property type="project" value="UniProtKB-SubCell"/>
</dbReference>
<reference evidence="14" key="1">
    <citation type="submission" date="2022-03" db="EMBL/GenBank/DDBJ databases">
        <title>A functionally conserved STORR gene fusion in Papaver species that diverged 16.8 million years ago.</title>
        <authorList>
            <person name="Catania T."/>
        </authorList>
    </citation>
    <scope>NUCLEOTIDE SEQUENCE</scope>
    <source>
        <strain evidence="14">S-191538</strain>
    </source>
</reference>
<evidence type="ECO:0000256" key="6">
    <source>
        <dbReference type="ARBA" id="ARBA00023242"/>
    </source>
</evidence>
<protein>
    <recommendedName>
        <fullName evidence="10">Cytosine-specific methyltransferase</fullName>
        <ecNumber evidence="10">2.1.1.37</ecNumber>
    </recommendedName>
</protein>
<keyword evidence="4 8" id="KW-0949">S-adenosyl-L-methionine</keyword>
<evidence type="ECO:0000259" key="13">
    <source>
        <dbReference type="PROSITE" id="PS51038"/>
    </source>
</evidence>
<dbReference type="FunFam" id="3.90.120.10:FF:000003">
    <property type="entry name" value="DNA (cytosine-5)-methyltransferase 1"/>
    <property type="match status" value="1"/>
</dbReference>
<dbReference type="Gene3D" id="3.90.120.10">
    <property type="entry name" value="DNA Methylase, subunit A, domain 2"/>
    <property type="match status" value="1"/>
</dbReference>
<comment type="catalytic activity">
    <reaction evidence="7 10">
        <text>a 2'-deoxycytidine in DNA + S-adenosyl-L-methionine = a 5-methyl-2'-deoxycytidine in DNA + S-adenosyl-L-homocysteine + H(+)</text>
        <dbReference type="Rhea" id="RHEA:13681"/>
        <dbReference type="Rhea" id="RHEA-COMP:11369"/>
        <dbReference type="Rhea" id="RHEA-COMP:11370"/>
        <dbReference type="ChEBI" id="CHEBI:15378"/>
        <dbReference type="ChEBI" id="CHEBI:57856"/>
        <dbReference type="ChEBI" id="CHEBI:59789"/>
        <dbReference type="ChEBI" id="CHEBI:85452"/>
        <dbReference type="ChEBI" id="CHEBI:85454"/>
        <dbReference type="EC" id="2.1.1.37"/>
    </reaction>
</comment>
<dbReference type="SMART" id="SM00298">
    <property type="entry name" value="CHROMO"/>
    <property type="match status" value="1"/>
</dbReference>
<dbReference type="InterPro" id="IPR018117">
    <property type="entry name" value="C5_DNA_meth_AS"/>
</dbReference>
<accession>A0AA41V915</accession>
<gene>
    <name evidence="14" type="ORF">MKW94_019594</name>
</gene>
<comment type="caution">
    <text evidence="14">The sequence shown here is derived from an EMBL/GenBank/DDBJ whole genome shotgun (WGS) entry which is preliminary data.</text>
</comment>
<dbReference type="GO" id="GO:0044027">
    <property type="term" value="P:negative regulation of gene expression via chromosomal CpG island methylation"/>
    <property type="evidence" value="ECO:0007669"/>
    <property type="project" value="TreeGrafter"/>
</dbReference>
<comment type="similarity">
    <text evidence="8 9">Belongs to the class I-like SAM-binding methyltransferase superfamily. C5-methyltransferase family.</text>
</comment>
<dbReference type="PROSITE" id="PS51038">
    <property type="entry name" value="BAH"/>
    <property type="match status" value="1"/>
</dbReference>
<evidence type="ECO:0000256" key="10">
    <source>
        <dbReference type="RuleBase" id="RU000417"/>
    </source>
</evidence>
<organism evidence="14 15">
    <name type="scientific">Papaver nudicaule</name>
    <name type="common">Iceland poppy</name>
    <dbReference type="NCBI Taxonomy" id="74823"/>
    <lineage>
        <taxon>Eukaryota</taxon>
        <taxon>Viridiplantae</taxon>
        <taxon>Streptophyta</taxon>
        <taxon>Embryophyta</taxon>
        <taxon>Tracheophyta</taxon>
        <taxon>Spermatophyta</taxon>
        <taxon>Magnoliopsida</taxon>
        <taxon>Ranunculales</taxon>
        <taxon>Papaveraceae</taxon>
        <taxon>Papaveroideae</taxon>
        <taxon>Papaver</taxon>
    </lineage>
</organism>
<dbReference type="NCBIfam" id="TIGR00675">
    <property type="entry name" value="dcm"/>
    <property type="match status" value="1"/>
</dbReference>
<dbReference type="InterPro" id="IPR001525">
    <property type="entry name" value="C5_MeTfrase"/>
</dbReference>
<dbReference type="PANTHER" id="PTHR10629:SF50">
    <property type="entry name" value="DNA (CYTOSINE-5)-METHYLTRANSFERASE CMT3"/>
    <property type="match status" value="1"/>
</dbReference>
<evidence type="ECO:0000256" key="2">
    <source>
        <dbReference type="ARBA" id="ARBA00022603"/>
    </source>
</evidence>
<feature type="compositionally biased region" description="Polar residues" evidence="11">
    <location>
        <begin position="38"/>
        <end position="50"/>
    </location>
</feature>
<evidence type="ECO:0000256" key="1">
    <source>
        <dbReference type="ARBA" id="ARBA00004123"/>
    </source>
</evidence>
<feature type="region of interest" description="Disordered" evidence="11">
    <location>
        <begin position="1"/>
        <end position="87"/>
    </location>
</feature>
<dbReference type="Pfam" id="PF01426">
    <property type="entry name" value="BAH"/>
    <property type="match status" value="1"/>
</dbReference>
<keyword evidence="15" id="KW-1185">Reference proteome</keyword>
<feature type="compositionally biased region" description="Basic and acidic residues" evidence="11">
    <location>
        <begin position="16"/>
        <end position="36"/>
    </location>
</feature>
<dbReference type="CDD" id="cd18635">
    <property type="entry name" value="CD_CMT3_like"/>
    <property type="match status" value="1"/>
</dbReference>
<keyword evidence="6" id="KW-0539">Nucleus</keyword>
<dbReference type="InterPro" id="IPR000953">
    <property type="entry name" value="Chromo/chromo_shadow_dom"/>
</dbReference>
<dbReference type="Pfam" id="PF00145">
    <property type="entry name" value="DNA_methylase"/>
    <property type="match status" value="1"/>
</dbReference>
<proteinExistence type="inferred from homology"/>
<dbReference type="PROSITE" id="PS51679">
    <property type="entry name" value="SAM_MT_C5"/>
    <property type="match status" value="1"/>
</dbReference>
<dbReference type="GO" id="GO:0003682">
    <property type="term" value="F:chromatin binding"/>
    <property type="evidence" value="ECO:0007669"/>
    <property type="project" value="InterPro"/>
</dbReference>
<evidence type="ECO:0000256" key="3">
    <source>
        <dbReference type="ARBA" id="ARBA00022679"/>
    </source>
</evidence>
<dbReference type="PROSITE" id="PS50013">
    <property type="entry name" value="CHROMO_2"/>
    <property type="match status" value="1"/>
</dbReference>
<dbReference type="GO" id="GO:0003886">
    <property type="term" value="F:DNA (cytosine-5-)-methyltransferase activity"/>
    <property type="evidence" value="ECO:0007669"/>
    <property type="project" value="UniProtKB-EC"/>
</dbReference>
<evidence type="ECO:0000256" key="8">
    <source>
        <dbReference type="PROSITE-ProRule" id="PRU01016"/>
    </source>
</evidence>
<dbReference type="InterPro" id="IPR023780">
    <property type="entry name" value="Chromo_domain"/>
</dbReference>
<evidence type="ECO:0000256" key="5">
    <source>
        <dbReference type="ARBA" id="ARBA00023125"/>
    </source>
</evidence>
<keyword evidence="5" id="KW-0238">DNA-binding</keyword>
<feature type="domain" description="BAH" evidence="13">
    <location>
        <begin position="192"/>
        <end position="310"/>
    </location>
</feature>
<name>A0AA41V915_PAPNU</name>
<evidence type="ECO:0000259" key="12">
    <source>
        <dbReference type="PROSITE" id="PS50013"/>
    </source>
</evidence>
<dbReference type="InterPro" id="IPR043151">
    <property type="entry name" value="BAH_sf"/>
</dbReference>
<dbReference type="Gene3D" id="3.40.50.150">
    <property type="entry name" value="Vaccinia Virus protein VP39"/>
    <property type="match status" value="2"/>
</dbReference>
<feature type="domain" description="Chromo" evidence="12">
    <location>
        <begin position="444"/>
        <end position="501"/>
    </location>
</feature>
<dbReference type="PROSITE" id="PS00094">
    <property type="entry name" value="C5_MTASE_1"/>
    <property type="match status" value="1"/>
</dbReference>
<dbReference type="InterPro" id="IPR001025">
    <property type="entry name" value="BAH_dom"/>
</dbReference>
<dbReference type="PRINTS" id="PR00105">
    <property type="entry name" value="C5METTRFRASE"/>
</dbReference>
<dbReference type="InterPro" id="IPR016197">
    <property type="entry name" value="Chromo-like_dom_sf"/>
</dbReference>
<dbReference type="Gene3D" id="2.30.30.490">
    <property type="match status" value="1"/>
</dbReference>
<dbReference type="SUPFAM" id="SSF54160">
    <property type="entry name" value="Chromo domain-like"/>
    <property type="match status" value="1"/>
</dbReference>
<dbReference type="EC" id="2.1.1.37" evidence="10"/>
<dbReference type="GO" id="GO:0032259">
    <property type="term" value="P:methylation"/>
    <property type="evidence" value="ECO:0007669"/>
    <property type="project" value="UniProtKB-KW"/>
</dbReference>
<evidence type="ECO:0000256" key="11">
    <source>
        <dbReference type="SAM" id="MobiDB-lite"/>
    </source>
</evidence>
<feature type="active site" evidence="8">
    <location>
        <position position="523"/>
    </location>
</feature>
<evidence type="ECO:0000256" key="7">
    <source>
        <dbReference type="ARBA" id="ARBA00047422"/>
    </source>
</evidence>
<dbReference type="AlphaFoldDB" id="A0AA41V915"/>
<keyword evidence="2 8" id="KW-0489">Methyltransferase</keyword>
<dbReference type="SMART" id="SM00439">
    <property type="entry name" value="BAH"/>
    <property type="match status" value="1"/>
</dbReference>
<dbReference type="Pfam" id="PF00385">
    <property type="entry name" value="Chromo"/>
    <property type="match status" value="1"/>
</dbReference>
<dbReference type="InterPro" id="IPR050390">
    <property type="entry name" value="C5-Methyltransferase"/>
</dbReference>